<dbReference type="Proteomes" id="UP000258309">
    <property type="component" value="Unassembled WGS sequence"/>
</dbReference>
<feature type="region of interest" description="Disordered" evidence="1">
    <location>
        <begin position="1"/>
        <end position="304"/>
    </location>
</feature>
<dbReference type="OMA" id="WGEFIDG"/>
<sequence>MSSDLLAEFDSFYKSQGAQQSSTNTQNQQGTSQSTPVNSQSWTGGGPQQWTASQPVVSQDIWGGMSNFQGGASSQQTSAPQDDIWSAFETTPHNAQVSASSKTTSQLSIQKNNQKALQQSYRDEPKPGVIRRPTLEMFSAGVGYDEPSKGSPSISRKPERSQRSATASSGSLGEVLFDATDEIAEEDDEEFGEFESVQTQSQQTSQTLDDIFGDLTMSPASTRTSNDFFKPSIATSPQQASGPKENKTSSHTDLLKNHTTTSGKHKPASISSSNRQIFESKPAPIVEPTRRSRITDNDWGDFAVSPSEAPVIEAAMAVEDEDEDAWNWDGSWAMGATAQTKPKSASQRPSNPTPAPTGSGKATEPPTNIPPPSVLLGLFSSLFDLPQSALFKAVSNQPISLKNRIMSDPSTIDFLRGYLLLASVAAHILAGRKFRWKRDSFLSQAMKIGPASAGGKGGMKLTGVDKAETTREDREAADVVRIWKDQLGRLRSTVATANSSIQDSSKHLTIPEINDVMHVKTQSGALTAPKPCLICGLKRDERIDKVDVYVEDSFGEWWTEHWGHRACKNFWLEQEKKLRRR</sequence>
<dbReference type="OrthoDB" id="5420391at2759"/>
<dbReference type="EMBL" id="NCSJ02000005">
    <property type="protein sequence ID" value="RFU35751.1"/>
    <property type="molecule type" value="Genomic_DNA"/>
</dbReference>
<accession>A0A3E2HRX2</accession>
<feature type="compositionally biased region" description="Polar residues" evidence="1">
    <location>
        <begin position="337"/>
        <end position="350"/>
    </location>
</feature>
<keyword evidence="3" id="KW-1185">Reference proteome</keyword>
<feature type="compositionally biased region" description="Basic and acidic residues" evidence="1">
    <location>
        <begin position="244"/>
        <end position="256"/>
    </location>
</feature>
<evidence type="ECO:0000313" key="2">
    <source>
        <dbReference type="EMBL" id="RFU35751.1"/>
    </source>
</evidence>
<comment type="caution">
    <text evidence="2">The sequence shown here is derived from an EMBL/GenBank/DDBJ whole genome shotgun (WGS) entry which is preliminary data.</text>
</comment>
<feature type="non-terminal residue" evidence="2">
    <location>
        <position position="1"/>
    </location>
</feature>
<evidence type="ECO:0000256" key="1">
    <source>
        <dbReference type="SAM" id="MobiDB-lite"/>
    </source>
</evidence>
<name>A0A3E2HRX2_SCYLI</name>
<proteinExistence type="predicted"/>
<dbReference type="AlphaFoldDB" id="A0A3E2HRX2"/>
<reference evidence="2 3" key="1">
    <citation type="submission" date="2018-05" db="EMBL/GenBank/DDBJ databases">
        <title>Draft genome sequence of Scytalidium lignicola DSM 105466, a ubiquitous saprotrophic fungus.</title>
        <authorList>
            <person name="Buettner E."/>
            <person name="Gebauer A.M."/>
            <person name="Hofrichter M."/>
            <person name="Liers C."/>
            <person name="Kellner H."/>
        </authorList>
    </citation>
    <scope>NUCLEOTIDE SEQUENCE [LARGE SCALE GENOMIC DNA]</scope>
    <source>
        <strain evidence="2 3">DSM 105466</strain>
    </source>
</reference>
<evidence type="ECO:0000313" key="3">
    <source>
        <dbReference type="Proteomes" id="UP000258309"/>
    </source>
</evidence>
<feature type="compositionally biased region" description="Low complexity" evidence="1">
    <location>
        <begin position="15"/>
        <end position="35"/>
    </location>
</feature>
<dbReference type="STRING" id="5539.A0A3E2HRX2"/>
<feature type="non-terminal residue" evidence="2">
    <location>
        <position position="581"/>
    </location>
</feature>
<organism evidence="2 3">
    <name type="scientific">Scytalidium lignicola</name>
    <name type="common">Hyphomycete</name>
    <dbReference type="NCBI Taxonomy" id="5539"/>
    <lineage>
        <taxon>Eukaryota</taxon>
        <taxon>Fungi</taxon>
        <taxon>Dikarya</taxon>
        <taxon>Ascomycota</taxon>
        <taxon>Pezizomycotina</taxon>
        <taxon>Leotiomycetes</taxon>
        <taxon>Leotiomycetes incertae sedis</taxon>
        <taxon>Scytalidium</taxon>
    </lineage>
</organism>
<feature type="compositionally biased region" description="Polar residues" evidence="1">
    <location>
        <begin position="88"/>
        <end position="120"/>
    </location>
</feature>
<feature type="region of interest" description="Disordered" evidence="1">
    <location>
        <begin position="337"/>
        <end position="369"/>
    </location>
</feature>
<dbReference type="PANTHER" id="PTHR42084">
    <property type="entry name" value="YALI0E26631P"/>
    <property type="match status" value="1"/>
</dbReference>
<feature type="compositionally biased region" description="Polar residues" evidence="1">
    <location>
        <begin position="36"/>
        <end position="57"/>
    </location>
</feature>
<feature type="compositionally biased region" description="Acidic residues" evidence="1">
    <location>
        <begin position="179"/>
        <end position="193"/>
    </location>
</feature>
<protein>
    <submittedName>
        <fullName evidence="2">Uncharacterized protein</fullName>
    </submittedName>
</protein>
<feature type="compositionally biased region" description="Polar residues" evidence="1">
    <location>
        <begin position="66"/>
        <end position="80"/>
    </location>
</feature>
<dbReference type="PANTHER" id="PTHR42084:SF1">
    <property type="entry name" value="SERINE_THREONINE-PROTEIN KINASE PPK6"/>
    <property type="match status" value="1"/>
</dbReference>
<feature type="compositionally biased region" description="Low complexity" evidence="1">
    <location>
        <begin position="194"/>
        <end position="207"/>
    </location>
</feature>
<feature type="compositionally biased region" description="Polar residues" evidence="1">
    <location>
        <begin position="218"/>
        <end position="241"/>
    </location>
</feature>
<gene>
    <name evidence="2" type="ORF">B7463_g625</name>
</gene>